<dbReference type="SUPFAM" id="SSF47370">
    <property type="entry name" value="Bromodomain"/>
    <property type="match status" value="1"/>
</dbReference>
<dbReference type="InterPro" id="IPR036427">
    <property type="entry name" value="Bromodomain-like_sf"/>
</dbReference>
<dbReference type="PANTHER" id="PTHR46379">
    <property type="entry name" value="ZINC FINGER MYND DOMAIN-CONTAINING"/>
    <property type="match status" value="1"/>
</dbReference>
<dbReference type="Gene3D" id="6.10.140.2220">
    <property type="match status" value="1"/>
</dbReference>
<keyword evidence="3" id="KW-1017">Isopeptide bond</keyword>
<dbReference type="GO" id="GO:0009966">
    <property type="term" value="P:regulation of signal transduction"/>
    <property type="evidence" value="ECO:0007669"/>
    <property type="project" value="TreeGrafter"/>
</dbReference>
<evidence type="ECO:0000256" key="6">
    <source>
        <dbReference type="ARBA" id="ARBA00022771"/>
    </source>
</evidence>
<dbReference type="EMBL" id="WJBH02000001">
    <property type="protein sequence ID" value="KAI9564035.1"/>
    <property type="molecule type" value="Genomic_DNA"/>
</dbReference>
<evidence type="ECO:0008006" key="20">
    <source>
        <dbReference type="Google" id="ProtNLM"/>
    </source>
</evidence>
<accession>A0AAD5LL10</accession>
<feature type="domain" description="SAMD1-like winged helix (WH)" evidence="17">
    <location>
        <begin position="10"/>
        <end position="86"/>
    </location>
</feature>
<name>A0AAD5LL10_9CRUS</name>
<comment type="caution">
    <text evidence="18">The sequence shown here is derived from an EMBL/GenBank/DDBJ whole genome shotgun (WGS) entry which is preliminary data.</text>
</comment>
<dbReference type="GO" id="GO:0034243">
    <property type="term" value="P:regulation of transcription elongation by RNA polymerase II"/>
    <property type="evidence" value="ECO:0007669"/>
    <property type="project" value="InterPro"/>
</dbReference>
<dbReference type="PROSITE" id="PS50865">
    <property type="entry name" value="ZF_MYND_2"/>
    <property type="match status" value="1"/>
</dbReference>
<dbReference type="SMART" id="SM00249">
    <property type="entry name" value="PHD"/>
    <property type="match status" value="1"/>
</dbReference>
<evidence type="ECO:0000256" key="1">
    <source>
        <dbReference type="ARBA" id="ARBA00004123"/>
    </source>
</evidence>
<keyword evidence="7" id="KW-0862">Zinc</keyword>
<gene>
    <name evidence="18" type="ORF">GHT06_007773</name>
</gene>
<dbReference type="GO" id="GO:0005634">
    <property type="term" value="C:nucleus"/>
    <property type="evidence" value="ECO:0007669"/>
    <property type="project" value="UniProtKB-SubCell"/>
</dbReference>
<comment type="subcellular location">
    <subcellularLocation>
        <location evidence="1">Nucleus</location>
    </subcellularLocation>
</comment>
<proteinExistence type="predicted"/>
<evidence type="ECO:0000259" key="17">
    <source>
        <dbReference type="PROSITE" id="PS52014"/>
    </source>
</evidence>
<evidence type="ECO:0000256" key="8">
    <source>
        <dbReference type="ARBA" id="ARBA00022843"/>
    </source>
</evidence>
<evidence type="ECO:0000256" key="12">
    <source>
        <dbReference type="PROSITE-ProRule" id="PRU00134"/>
    </source>
</evidence>
<dbReference type="PROSITE" id="PS01359">
    <property type="entry name" value="ZF_PHD_1"/>
    <property type="match status" value="1"/>
</dbReference>
<feature type="coiled-coil region" evidence="13">
    <location>
        <begin position="537"/>
        <end position="596"/>
    </location>
</feature>
<dbReference type="GO" id="GO:0003677">
    <property type="term" value="F:DNA binding"/>
    <property type="evidence" value="ECO:0007669"/>
    <property type="project" value="InterPro"/>
</dbReference>
<keyword evidence="4" id="KW-0597">Phosphoprotein</keyword>
<reference evidence="18 19" key="1">
    <citation type="submission" date="2022-05" db="EMBL/GenBank/DDBJ databases">
        <title>A multi-omics perspective on studying reproductive biology in Daphnia sinensis.</title>
        <authorList>
            <person name="Jia J."/>
        </authorList>
    </citation>
    <scope>NUCLEOTIDE SEQUENCE [LARGE SCALE GENOMIC DNA]</scope>
    <source>
        <strain evidence="18 19">WSL</strain>
    </source>
</reference>
<organism evidence="18 19">
    <name type="scientific">Daphnia sinensis</name>
    <dbReference type="NCBI Taxonomy" id="1820382"/>
    <lineage>
        <taxon>Eukaryota</taxon>
        <taxon>Metazoa</taxon>
        <taxon>Ecdysozoa</taxon>
        <taxon>Arthropoda</taxon>
        <taxon>Crustacea</taxon>
        <taxon>Branchiopoda</taxon>
        <taxon>Diplostraca</taxon>
        <taxon>Cladocera</taxon>
        <taxon>Anomopoda</taxon>
        <taxon>Daphniidae</taxon>
        <taxon>Daphnia</taxon>
        <taxon>Daphnia similis group</taxon>
    </lineage>
</organism>
<dbReference type="GO" id="GO:0008270">
    <property type="term" value="F:zinc ion binding"/>
    <property type="evidence" value="ECO:0007669"/>
    <property type="project" value="UniProtKB-KW"/>
</dbReference>
<evidence type="ECO:0000256" key="11">
    <source>
        <dbReference type="ARBA" id="ARBA00023242"/>
    </source>
</evidence>
<dbReference type="InterPro" id="IPR013083">
    <property type="entry name" value="Znf_RING/FYVE/PHD"/>
</dbReference>
<dbReference type="SUPFAM" id="SSF63748">
    <property type="entry name" value="Tudor/PWWP/MBT"/>
    <property type="match status" value="1"/>
</dbReference>
<evidence type="ECO:0000256" key="14">
    <source>
        <dbReference type="SAM" id="MobiDB-lite"/>
    </source>
</evidence>
<feature type="domain" description="PWWP" evidence="15">
    <location>
        <begin position="323"/>
        <end position="361"/>
    </location>
</feature>
<keyword evidence="13" id="KW-0175">Coiled coil</keyword>
<dbReference type="Gene3D" id="3.30.40.10">
    <property type="entry name" value="Zinc/RING finger domain, C3HC4 (zinc finger)"/>
    <property type="match status" value="1"/>
</dbReference>
<dbReference type="Gene3D" id="1.20.920.10">
    <property type="entry name" value="Bromodomain-like"/>
    <property type="match status" value="1"/>
</dbReference>
<dbReference type="InterPro" id="IPR019786">
    <property type="entry name" value="Zinc_finger_PHD-type_CS"/>
</dbReference>
<evidence type="ECO:0000256" key="5">
    <source>
        <dbReference type="ARBA" id="ARBA00022723"/>
    </source>
</evidence>
<protein>
    <recommendedName>
        <fullName evidence="20">Zinc finger MYND domain-containing protein 11</fullName>
    </recommendedName>
</protein>
<evidence type="ECO:0000256" key="2">
    <source>
        <dbReference type="ARBA" id="ARBA00022491"/>
    </source>
</evidence>
<dbReference type="InterPro" id="IPR000313">
    <property type="entry name" value="PWWP_dom"/>
</dbReference>
<dbReference type="PROSITE" id="PS50812">
    <property type="entry name" value="PWWP"/>
    <property type="match status" value="1"/>
</dbReference>
<evidence type="ECO:0000259" key="16">
    <source>
        <dbReference type="PROSITE" id="PS50865"/>
    </source>
</evidence>
<keyword evidence="19" id="KW-1185">Reference proteome</keyword>
<dbReference type="PANTHER" id="PTHR46379:SF1">
    <property type="entry name" value="ZINC FINGER MYND DOMAIN-CONTAINING PROTEIN 11"/>
    <property type="match status" value="1"/>
</dbReference>
<dbReference type="PROSITE" id="PS52014">
    <property type="entry name" value="SAMD1_WH"/>
    <property type="match status" value="1"/>
</dbReference>
<dbReference type="AlphaFoldDB" id="A0AAD5LL10"/>
<dbReference type="GO" id="GO:0003714">
    <property type="term" value="F:transcription corepressor activity"/>
    <property type="evidence" value="ECO:0007669"/>
    <property type="project" value="InterPro"/>
</dbReference>
<dbReference type="SMART" id="SM00293">
    <property type="entry name" value="PWWP"/>
    <property type="match status" value="1"/>
</dbReference>
<keyword evidence="6 12" id="KW-0863">Zinc-finger</keyword>
<keyword evidence="10" id="KW-0103">Bromodomain</keyword>
<evidence type="ECO:0000313" key="19">
    <source>
        <dbReference type="Proteomes" id="UP000820818"/>
    </source>
</evidence>
<dbReference type="InterPro" id="IPR047268">
    <property type="entry name" value="PWWP_BS69"/>
</dbReference>
<evidence type="ECO:0000256" key="7">
    <source>
        <dbReference type="ARBA" id="ARBA00022833"/>
    </source>
</evidence>
<sequence length="656" mass="75208">MEACLTQPKVYRRGDPLTCQRIWDAIKVIKYDRKSSTAENIIRYCCKNYNLEGKFVKAQLGLLVEDNLILKKSSAPVKGCNKGVEQTIFVIPLESEIDLAGKNDWYCFYCHKPGEVLPCTSCPRVYHIACLNELKHKNFTEKFVCLFCEEIKLEESKEDSEARGELNLLLSFACARLEEKLPIENYVWNSVNNNTAYSTPFTTDRCAARLTKMPKQVSSSVEEEEKWRAKFLLRLPMMSLPKMNDRADRQVYKSLAQFRMDANTVVHNITIFYGEHSPLADSARVMKRDCAFELGEINLCRDCYKRSNMQEEPDWFCHPCHPSHELVYAKAKGFPYWPAKVLRIINGREYDVRFFGHGHDRLTLDKSFTRPITCNLTSLVPKRSAAWVKAVEELKKHQAMLAEAALSSSNDEEEYDDENQHGENYESAKPSVAESPTQNRSHDLKPFSVYLNRLEVPEVIDKVDGLSEPLICGSELPFSEESVISQDVATENSLMDLISSTIFQDNPLFSKANDTENDEITVKEFVSSAMSGDGHKLNEEFIELLAARERIAALEKEVESQRQQIQIQKELIDSQMVEIETQKNEHASTVRSLKEQHAKEIAETKSKIWCSNGCGAEGIYHCCFSVSYCNTICQQLHWKSNHKKSCRRERESKRVK</sequence>
<dbReference type="InterPro" id="IPR001965">
    <property type="entry name" value="Znf_PHD"/>
</dbReference>
<dbReference type="Proteomes" id="UP000820818">
    <property type="component" value="Linkage Group LG1"/>
</dbReference>
<keyword evidence="9" id="KW-0156">Chromatin regulator</keyword>
<dbReference type="InterPro" id="IPR057053">
    <property type="entry name" value="MYND_ZMYND11_ZMYD8"/>
</dbReference>
<evidence type="ECO:0000313" key="18">
    <source>
        <dbReference type="EMBL" id="KAI9564035.1"/>
    </source>
</evidence>
<keyword evidence="8" id="KW-0832">Ubl conjugation</keyword>
<dbReference type="SUPFAM" id="SSF57903">
    <property type="entry name" value="FYVE/PHD zinc finger"/>
    <property type="match status" value="1"/>
</dbReference>
<dbReference type="InterPro" id="IPR001487">
    <property type="entry name" value="Bromodomain"/>
</dbReference>
<evidence type="ECO:0000256" key="9">
    <source>
        <dbReference type="ARBA" id="ARBA00022853"/>
    </source>
</evidence>
<dbReference type="InterPro" id="IPR048589">
    <property type="entry name" value="SAMD1-like_WH"/>
</dbReference>
<dbReference type="Gene3D" id="2.30.30.140">
    <property type="match status" value="1"/>
</dbReference>
<dbReference type="InterPro" id="IPR002893">
    <property type="entry name" value="Znf_MYND"/>
</dbReference>
<keyword evidence="5" id="KW-0479">Metal-binding</keyword>
<feature type="domain" description="MYND-type" evidence="16">
    <location>
        <begin position="611"/>
        <end position="646"/>
    </location>
</feature>
<keyword evidence="11" id="KW-0539">Nucleus</keyword>
<evidence type="ECO:0000256" key="13">
    <source>
        <dbReference type="SAM" id="Coils"/>
    </source>
</evidence>
<dbReference type="CDD" id="cd20159">
    <property type="entry name" value="PWWP_BS69"/>
    <property type="match status" value="1"/>
</dbReference>
<dbReference type="Pfam" id="PF00439">
    <property type="entry name" value="Bromodomain"/>
    <property type="match status" value="1"/>
</dbReference>
<keyword evidence="2" id="KW-0678">Repressor</keyword>
<dbReference type="InterPro" id="IPR011011">
    <property type="entry name" value="Znf_FYVE_PHD"/>
</dbReference>
<feature type="region of interest" description="Disordered" evidence="14">
    <location>
        <begin position="403"/>
        <end position="441"/>
    </location>
</feature>
<dbReference type="InterPro" id="IPR047269">
    <property type="entry name" value="ZMY11"/>
</dbReference>
<dbReference type="SUPFAM" id="SSF144232">
    <property type="entry name" value="HIT/MYND zinc finger-like"/>
    <property type="match status" value="1"/>
</dbReference>
<evidence type="ECO:0000256" key="10">
    <source>
        <dbReference type="ARBA" id="ARBA00023117"/>
    </source>
</evidence>
<evidence type="ECO:0000256" key="3">
    <source>
        <dbReference type="ARBA" id="ARBA00022499"/>
    </source>
</evidence>
<evidence type="ECO:0000256" key="4">
    <source>
        <dbReference type="ARBA" id="ARBA00022553"/>
    </source>
</evidence>
<dbReference type="GO" id="GO:0006325">
    <property type="term" value="P:chromatin organization"/>
    <property type="evidence" value="ECO:0007669"/>
    <property type="project" value="UniProtKB-KW"/>
</dbReference>
<evidence type="ECO:0000259" key="15">
    <source>
        <dbReference type="PROSITE" id="PS50812"/>
    </source>
</evidence>
<dbReference type="Pfam" id="PF24324">
    <property type="entry name" value="MYND_ZMYND11_ZMYD8"/>
    <property type="match status" value="1"/>
</dbReference>